<name>F2D9H9_HORVV</name>
<dbReference type="Proteomes" id="UP000011116">
    <property type="component" value="Chromosome 6H"/>
</dbReference>
<evidence type="ECO:0000313" key="2">
    <source>
        <dbReference type="EnsemblPlants" id="HORVU.MOREX.r3.6HG0633340.1"/>
    </source>
</evidence>
<reference evidence="2" key="4">
    <citation type="submission" date="2022-01" db="UniProtKB">
        <authorList>
            <consortium name="EnsemblPlants"/>
        </authorList>
    </citation>
    <scope>IDENTIFICATION</scope>
    <source>
        <strain evidence="2">subsp. vulgare</strain>
    </source>
</reference>
<accession>F2D9H9</accession>
<gene>
    <name evidence="2" type="primary">LOC123406012</name>
</gene>
<dbReference type="KEGG" id="hvg:123406012"/>
<dbReference type="Gramene" id="HORVU.MOREX.r3.6HG0633340.1">
    <property type="protein sequence ID" value="HORVU.MOREX.r3.6HG0633340.1"/>
    <property type="gene ID" value="HORVU.MOREX.r3.6HG0633340"/>
</dbReference>
<sequence>MELVTFGIPDGFPPQPADITRKLVGLVDSYNTMMPLRQKYLYKKIRGERGKEMADLEKTLTRCVNRIDEKIEGIREAGGFCPNRPKLFDSVPKPLKQQKEKVKSGVK</sequence>
<proteinExistence type="evidence at transcript level"/>
<evidence type="ECO:0000313" key="3">
    <source>
        <dbReference type="Proteomes" id="UP000011116"/>
    </source>
</evidence>
<reference evidence="2" key="3">
    <citation type="submission" date="2020-10" db="EMBL/GenBank/DDBJ databases">
        <authorList>
            <person name="Scholz U."/>
            <person name="Mascher M."/>
            <person name="Fiebig A."/>
        </authorList>
    </citation>
    <scope>NUCLEOTIDE SEQUENCE [LARGE SCALE GENOMIC DNA]</scope>
    <source>
        <strain evidence="2">cv. Morex</strain>
    </source>
</reference>
<organism evidence="1">
    <name type="scientific">Hordeum vulgare subsp. vulgare</name>
    <name type="common">Domesticated barley</name>
    <dbReference type="NCBI Taxonomy" id="112509"/>
    <lineage>
        <taxon>Eukaryota</taxon>
        <taxon>Viridiplantae</taxon>
        <taxon>Streptophyta</taxon>
        <taxon>Embryophyta</taxon>
        <taxon>Tracheophyta</taxon>
        <taxon>Spermatophyta</taxon>
        <taxon>Magnoliopsida</taxon>
        <taxon>Liliopsida</taxon>
        <taxon>Poales</taxon>
        <taxon>Poaceae</taxon>
        <taxon>BOP clade</taxon>
        <taxon>Pooideae</taxon>
        <taxon>Triticodae</taxon>
        <taxon>Triticeae</taxon>
        <taxon>Hordeinae</taxon>
        <taxon>Hordeum</taxon>
    </lineage>
</organism>
<evidence type="ECO:0000313" key="1">
    <source>
        <dbReference type="EMBL" id="BAJ91750.1"/>
    </source>
</evidence>
<dbReference type="GeneID" id="123406012"/>
<dbReference type="EMBL" id="AK360541">
    <property type="protein sequence ID" value="BAJ91750.1"/>
    <property type="molecule type" value="mRNA"/>
</dbReference>
<protein>
    <submittedName>
        <fullName evidence="1">Predicted protein</fullName>
    </submittedName>
</protein>
<dbReference type="OrthoDB" id="10508902at2759"/>
<dbReference type="Gramene" id="HORVU.MOREX.r2.6HG0526030.1">
    <property type="protein sequence ID" value="HORVU.MOREX.r2.6HG0526030.1"/>
    <property type="gene ID" value="HORVU.MOREX.r2.6HG0526030"/>
</dbReference>
<dbReference type="SMR" id="F2D9H9"/>
<keyword evidence="3" id="KW-1185">Reference proteome</keyword>
<reference evidence="3" key="2">
    <citation type="journal article" date="2012" name="Nature">
        <title>A physical, genetic and functional sequence assembly of the barley genome.</title>
        <authorList>
            <consortium name="The International Barley Genome Sequencing Consortium"/>
            <person name="Mayer K.F."/>
            <person name="Waugh R."/>
            <person name="Brown J.W."/>
            <person name="Schulman A."/>
            <person name="Langridge P."/>
            <person name="Platzer M."/>
            <person name="Fincher G.B."/>
            <person name="Muehlbauer G.J."/>
            <person name="Sato K."/>
            <person name="Close T.J."/>
            <person name="Wise R.P."/>
            <person name="Stein N."/>
        </authorList>
    </citation>
    <scope>NUCLEOTIDE SEQUENCE [LARGE SCALE GENOMIC DNA]</scope>
    <source>
        <strain evidence="3">cv. Morex</strain>
    </source>
</reference>
<dbReference type="RefSeq" id="XP_044955450.1">
    <property type="nucleotide sequence ID" value="XM_045099515.1"/>
</dbReference>
<reference evidence="1" key="1">
    <citation type="journal article" date="2011" name="Plant Physiol.">
        <title>Comprehensive sequence analysis of 24,783 barley full-length cDNAs derived from 12 clone libraries.</title>
        <authorList>
            <person name="Matsumoto T."/>
            <person name="Tanaka T."/>
            <person name="Sakai H."/>
            <person name="Amano N."/>
            <person name="Kanamori H."/>
            <person name="Kurita K."/>
            <person name="Kikuta A."/>
            <person name="Kamiya K."/>
            <person name="Yamamoto M."/>
            <person name="Ikawa H."/>
            <person name="Fujii N."/>
            <person name="Hori K."/>
            <person name="Itoh T."/>
            <person name="Sato K."/>
        </authorList>
    </citation>
    <scope>NUCLEOTIDE SEQUENCE</scope>
    <source>
        <tissue evidence="1">Shoot</tissue>
    </source>
</reference>
<dbReference type="AlphaFoldDB" id="F2D9H9"/>
<dbReference type="EnsemblPlants" id="HORVU.MOREX.r3.6HG0633340.1">
    <property type="protein sequence ID" value="HORVU.MOREX.r3.6HG0633340.1"/>
    <property type="gene ID" value="HORVU.MOREX.r3.6HG0633340"/>
</dbReference>